<proteinExistence type="predicted"/>
<keyword evidence="3" id="KW-1185">Reference proteome</keyword>
<reference evidence="2 3" key="1">
    <citation type="submission" date="2020-02" db="EMBL/GenBank/DDBJ databases">
        <authorList>
            <person name="Ma Q."/>
            <person name="Huang Y."/>
            <person name="Song X."/>
            <person name="Pei D."/>
        </authorList>
    </citation>
    <scope>NUCLEOTIDE SEQUENCE [LARGE SCALE GENOMIC DNA]</scope>
    <source>
        <strain evidence="2">Sxm20200214</strain>
        <tissue evidence="2">Leaf</tissue>
    </source>
</reference>
<keyword evidence="1" id="KW-0812">Transmembrane</keyword>
<gene>
    <name evidence="2" type="ORF">Bca52824_006008</name>
</gene>
<dbReference type="EMBL" id="JAAMPC010000001">
    <property type="protein sequence ID" value="KAG2334828.1"/>
    <property type="molecule type" value="Genomic_DNA"/>
</dbReference>
<keyword evidence="1" id="KW-1133">Transmembrane helix</keyword>
<evidence type="ECO:0000256" key="1">
    <source>
        <dbReference type="SAM" id="Phobius"/>
    </source>
</evidence>
<keyword evidence="1" id="KW-0472">Membrane</keyword>
<feature type="transmembrane region" description="Helical" evidence="1">
    <location>
        <begin position="39"/>
        <end position="59"/>
    </location>
</feature>
<feature type="transmembrane region" description="Helical" evidence="1">
    <location>
        <begin position="71"/>
        <end position="92"/>
    </location>
</feature>
<comment type="caution">
    <text evidence="2">The sequence shown here is derived from an EMBL/GenBank/DDBJ whole genome shotgun (WGS) entry which is preliminary data.</text>
</comment>
<dbReference type="AlphaFoldDB" id="A0A8X7WU83"/>
<organism evidence="2 3">
    <name type="scientific">Brassica carinata</name>
    <name type="common">Ethiopian mustard</name>
    <name type="synonym">Abyssinian cabbage</name>
    <dbReference type="NCBI Taxonomy" id="52824"/>
    <lineage>
        <taxon>Eukaryota</taxon>
        <taxon>Viridiplantae</taxon>
        <taxon>Streptophyta</taxon>
        <taxon>Embryophyta</taxon>
        <taxon>Tracheophyta</taxon>
        <taxon>Spermatophyta</taxon>
        <taxon>Magnoliopsida</taxon>
        <taxon>eudicotyledons</taxon>
        <taxon>Gunneridae</taxon>
        <taxon>Pentapetalae</taxon>
        <taxon>rosids</taxon>
        <taxon>malvids</taxon>
        <taxon>Brassicales</taxon>
        <taxon>Brassicaceae</taxon>
        <taxon>Brassiceae</taxon>
        <taxon>Brassica</taxon>
    </lineage>
</organism>
<accession>A0A8X7WU83</accession>
<protein>
    <submittedName>
        <fullName evidence="2">Uncharacterized protein</fullName>
    </submittedName>
</protein>
<sequence length="238" mass="27114">MDILVNWENHITTGVVDHVHVFQYCDTCWAFGLTRQMNAIFRLALLISGIESLSVVHFIQSMRRMLLLSHTLTISGLPTAVPFLTVNGLILVGDFNSMCDRRTGLPLLSAPRFPSFVVSEMKIHRLREYKNHHEFEAAFFLALNYSPVAAVIPCYPSLDAFRSQQYVPHDYGLYSPPLQELVSLYTKSHLIFATGRGRMLDIPFVRFRDSAHGAFLNVRMGWGIITEFVQLIGPRVVW</sequence>
<evidence type="ECO:0000313" key="3">
    <source>
        <dbReference type="Proteomes" id="UP000886595"/>
    </source>
</evidence>
<name>A0A8X7WU83_BRACI</name>
<dbReference type="SUPFAM" id="SSF54001">
    <property type="entry name" value="Cysteine proteinases"/>
    <property type="match status" value="1"/>
</dbReference>
<dbReference type="InterPro" id="IPR038765">
    <property type="entry name" value="Papain-like_cys_pep_sf"/>
</dbReference>
<dbReference type="Proteomes" id="UP000886595">
    <property type="component" value="Unassembled WGS sequence"/>
</dbReference>
<evidence type="ECO:0000313" key="2">
    <source>
        <dbReference type="EMBL" id="KAG2334828.1"/>
    </source>
</evidence>